<feature type="compositionally biased region" description="Acidic residues" evidence="1">
    <location>
        <begin position="81"/>
        <end position="96"/>
    </location>
</feature>
<dbReference type="OrthoDB" id="2870225at2"/>
<gene>
    <name evidence="3" type="ORF">CR205_00415</name>
</gene>
<feature type="transmembrane region" description="Helical" evidence="2">
    <location>
        <begin position="7"/>
        <end position="27"/>
    </location>
</feature>
<dbReference type="EMBL" id="PDOF01000001">
    <property type="protein sequence ID" value="PYZ97106.1"/>
    <property type="molecule type" value="Genomic_DNA"/>
</dbReference>
<evidence type="ECO:0000256" key="2">
    <source>
        <dbReference type="SAM" id="Phobius"/>
    </source>
</evidence>
<keyword evidence="2" id="KW-1133">Transmembrane helix</keyword>
<name>A0A2W0H8N7_9BACI</name>
<keyword evidence="2" id="KW-0472">Membrane</keyword>
<reference evidence="3 4" key="1">
    <citation type="submission" date="2017-10" db="EMBL/GenBank/DDBJ databases">
        <title>Bacillus sp. nov., a halophilic bacterium isolated from a Yangshapao Lake.</title>
        <authorList>
            <person name="Wang H."/>
        </authorList>
    </citation>
    <scope>NUCLEOTIDE SEQUENCE [LARGE SCALE GENOMIC DNA]</scope>
    <source>
        <strain evidence="3 4">YSP-3</strain>
    </source>
</reference>
<keyword evidence="4" id="KW-1185">Reference proteome</keyword>
<evidence type="ECO:0000256" key="1">
    <source>
        <dbReference type="SAM" id="MobiDB-lite"/>
    </source>
</evidence>
<accession>A0A2W0H8N7</accession>
<organism evidence="3 4">
    <name type="scientific">Alteribacter lacisalsi</name>
    <dbReference type="NCBI Taxonomy" id="2045244"/>
    <lineage>
        <taxon>Bacteria</taxon>
        <taxon>Bacillati</taxon>
        <taxon>Bacillota</taxon>
        <taxon>Bacilli</taxon>
        <taxon>Bacillales</taxon>
        <taxon>Bacillaceae</taxon>
        <taxon>Alteribacter</taxon>
    </lineage>
</organism>
<dbReference type="Proteomes" id="UP000248066">
    <property type="component" value="Unassembled WGS sequence"/>
</dbReference>
<comment type="caution">
    <text evidence="3">The sequence shown here is derived from an EMBL/GenBank/DDBJ whole genome shotgun (WGS) entry which is preliminary data.</text>
</comment>
<keyword evidence="2" id="KW-0812">Transmembrane</keyword>
<evidence type="ECO:0000313" key="4">
    <source>
        <dbReference type="Proteomes" id="UP000248066"/>
    </source>
</evidence>
<feature type="region of interest" description="Disordered" evidence="1">
    <location>
        <begin position="36"/>
        <end position="106"/>
    </location>
</feature>
<dbReference type="RefSeq" id="WP_110515850.1">
    <property type="nucleotide sequence ID" value="NZ_PDOF01000001.1"/>
</dbReference>
<feature type="compositionally biased region" description="Acidic residues" evidence="1">
    <location>
        <begin position="41"/>
        <end position="73"/>
    </location>
</feature>
<feature type="compositionally biased region" description="Polar residues" evidence="1">
    <location>
        <begin position="97"/>
        <end position="106"/>
    </location>
</feature>
<protein>
    <submittedName>
        <fullName evidence="3">Uncharacterized protein</fullName>
    </submittedName>
</protein>
<dbReference type="AlphaFoldDB" id="A0A2W0H8N7"/>
<proteinExistence type="predicted"/>
<sequence length="253" mass="29614">MSTKKKIYFLTGAVLLLALTILLSYFYSQDDFNQPVPADLADPDENEESADLTTSEEEPGDLNITTEDEDSEDMMGNGEMTSDEGELSEAFDEASEETNLLSTDAGSPGEQTYYNHYWFAHEYTHRLEPSPMEADERQEDARFQARELMTWKELAARDYGWDYSEEAFQQFIENEDVLEDDDTAHLHALSTLRSESGNHYLRYSETRFLKRFILQQIQPELESELPREDGEDDEDYEYRLFRYFIQHVMEEME</sequence>
<evidence type="ECO:0000313" key="3">
    <source>
        <dbReference type="EMBL" id="PYZ97106.1"/>
    </source>
</evidence>